<dbReference type="InterPro" id="IPR050766">
    <property type="entry name" value="Bact_Lucif_Oxidored"/>
</dbReference>
<dbReference type="AlphaFoldDB" id="A0A1R3XQF8"/>
<proteinExistence type="predicted"/>
<dbReference type="InterPro" id="IPR011251">
    <property type="entry name" value="Luciferase-like_dom"/>
</dbReference>
<accession>A0A1R3XQF8</accession>
<keyword evidence="3" id="KW-1185">Reference proteome</keyword>
<organism evidence="2 3">
    <name type="scientific">Pontibacter indicus</name>
    <dbReference type="NCBI Taxonomy" id="1317125"/>
    <lineage>
        <taxon>Bacteria</taxon>
        <taxon>Pseudomonadati</taxon>
        <taxon>Bacteroidota</taxon>
        <taxon>Cytophagia</taxon>
        <taxon>Cytophagales</taxon>
        <taxon>Hymenobacteraceae</taxon>
        <taxon>Pontibacter</taxon>
    </lineage>
</organism>
<evidence type="ECO:0000313" key="3">
    <source>
        <dbReference type="Proteomes" id="UP000187181"/>
    </source>
</evidence>
<dbReference type="PANTHER" id="PTHR30137">
    <property type="entry name" value="LUCIFERASE-LIKE MONOOXYGENASE"/>
    <property type="match status" value="1"/>
</dbReference>
<dbReference type="STRING" id="1317125.SAMN05444128_3373"/>
<feature type="domain" description="Luciferase-like" evidence="1">
    <location>
        <begin position="4"/>
        <end position="245"/>
    </location>
</feature>
<gene>
    <name evidence="2" type="ORF">SAMN05444128_3373</name>
</gene>
<dbReference type="InterPro" id="IPR036661">
    <property type="entry name" value="Luciferase-like_sf"/>
</dbReference>
<dbReference type="PANTHER" id="PTHR30137:SF6">
    <property type="entry name" value="LUCIFERASE-LIKE MONOOXYGENASE"/>
    <property type="match status" value="1"/>
</dbReference>
<dbReference type="GO" id="GO:0005829">
    <property type="term" value="C:cytosol"/>
    <property type="evidence" value="ECO:0007669"/>
    <property type="project" value="TreeGrafter"/>
</dbReference>
<dbReference type="GO" id="GO:0016705">
    <property type="term" value="F:oxidoreductase activity, acting on paired donors, with incorporation or reduction of molecular oxygen"/>
    <property type="evidence" value="ECO:0007669"/>
    <property type="project" value="InterPro"/>
</dbReference>
<dbReference type="Proteomes" id="UP000187181">
    <property type="component" value="Unassembled WGS sequence"/>
</dbReference>
<name>A0A1R3XQF8_9BACT</name>
<dbReference type="SUPFAM" id="SSF51679">
    <property type="entry name" value="Bacterial luciferase-like"/>
    <property type="match status" value="1"/>
</dbReference>
<dbReference type="RefSeq" id="WP_076671179.1">
    <property type="nucleotide sequence ID" value="NZ_FTPP01000003.1"/>
</dbReference>
<sequence>MKLSLLEFGEGDAGSNSLVRLRNVFDYALRADELGFHRIWLAEHHHYNRRRAWGCPLAVIPVIAGMTERIRVGTGGILLRLHNPFDVASQFKLWNNIYANRLDLGLANGGSPKIESLELPPAPGATASFDSKFEQVVAFLRDEERLRERRIVLPPFQGAVPDLWALSTSARGFHRALQHGTHYVRSIFHEVAEREPQLEAFEAFKAQFAQRHGRPVKTILAISGSCLRNEARLRALRREGERDDKHHLIGTASYFSEVLPELLQTYGADEIMWRDMSKHLDEKLETLELLASVVGQEQQACVACPAH</sequence>
<evidence type="ECO:0000313" key="2">
    <source>
        <dbReference type="EMBL" id="SIT93984.1"/>
    </source>
</evidence>
<dbReference type="Pfam" id="PF00296">
    <property type="entry name" value="Bac_luciferase"/>
    <property type="match status" value="1"/>
</dbReference>
<dbReference type="Gene3D" id="3.20.20.30">
    <property type="entry name" value="Luciferase-like domain"/>
    <property type="match status" value="1"/>
</dbReference>
<evidence type="ECO:0000259" key="1">
    <source>
        <dbReference type="Pfam" id="PF00296"/>
    </source>
</evidence>
<dbReference type="EMBL" id="FTPP01000003">
    <property type="protein sequence ID" value="SIT93984.1"/>
    <property type="molecule type" value="Genomic_DNA"/>
</dbReference>
<protein>
    <submittedName>
        <fullName evidence="2">Luciferase family oxidoreductase, group 1</fullName>
    </submittedName>
</protein>
<reference evidence="3" key="1">
    <citation type="submission" date="2017-01" db="EMBL/GenBank/DDBJ databases">
        <authorList>
            <person name="Varghese N."/>
            <person name="Submissions S."/>
        </authorList>
    </citation>
    <scope>NUCLEOTIDE SEQUENCE [LARGE SCALE GENOMIC DNA]</scope>
    <source>
        <strain evidence="3">LP100</strain>
    </source>
</reference>